<proteinExistence type="predicted"/>
<comment type="caution">
    <text evidence="1">The sequence shown here is derived from an EMBL/GenBank/DDBJ whole genome shotgun (WGS) entry which is preliminary data.</text>
</comment>
<dbReference type="PANTHER" id="PTHR39218:SF1">
    <property type="entry name" value="OXIDOREDUCTASE 14 KDA SUBUNIT, PUTATIVE (AFU_ORTHOLOGUE AFUA_1G12110)-RELATED"/>
    <property type="match status" value="1"/>
</dbReference>
<evidence type="ECO:0000313" key="2">
    <source>
        <dbReference type="Proteomes" id="UP000193411"/>
    </source>
</evidence>
<reference evidence="1 2" key="1">
    <citation type="submission" date="2016-07" db="EMBL/GenBank/DDBJ databases">
        <title>Pervasive Adenine N6-methylation of Active Genes in Fungi.</title>
        <authorList>
            <consortium name="DOE Joint Genome Institute"/>
            <person name="Mondo S.J."/>
            <person name="Dannebaum R.O."/>
            <person name="Kuo R.C."/>
            <person name="Labutti K."/>
            <person name="Haridas S."/>
            <person name="Kuo A."/>
            <person name="Salamov A."/>
            <person name="Ahrendt S.R."/>
            <person name="Lipzen A."/>
            <person name="Sullivan W."/>
            <person name="Andreopoulos W.B."/>
            <person name="Clum A."/>
            <person name="Lindquist E."/>
            <person name="Daum C."/>
            <person name="Ramamoorthy G.K."/>
            <person name="Gryganskyi A."/>
            <person name="Culley D."/>
            <person name="Magnuson J.K."/>
            <person name="James T.Y."/>
            <person name="O'Malley M.A."/>
            <person name="Stajich J.E."/>
            <person name="Spatafora J.W."/>
            <person name="Visel A."/>
            <person name="Grigoriev I.V."/>
        </authorList>
    </citation>
    <scope>NUCLEOTIDE SEQUENCE [LARGE SCALE GENOMIC DNA]</scope>
    <source>
        <strain evidence="1 2">PL171</strain>
    </source>
</reference>
<protein>
    <submittedName>
        <fullName evidence="1">Uncharacterized protein</fullName>
    </submittedName>
</protein>
<name>A0A1Y2I3C7_9FUNG</name>
<keyword evidence="2" id="KW-1185">Reference proteome</keyword>
<organism evidence="1 2">
    <name type="scientific">Catenaria anguillulae PL171</name>
    <dbReference type="NCBI Taxonomy" id="765915"/>
    <lineage>
        <taxon>Eukaryota</taxon>
        <taxon>Fungi</taxon>
        <taxon>Fungi incertae sedis</taxon>
        <taxon>Blastocladiomycota</taxon>
        <taxon>Blastocladiomycetes</taxon>
        <taxon>Blastocladiales</taxon>
        <taxon>Catenariaceae</taxon>
        <taxon>Catenaria</taxon>
    </lineage>
</organism>
<sequence>MTLFTSVAGWATFGLAARGFANALERKHPLSGAAGHAGAAAIFGAFGYWVHGVQQTQRAELEKALALVRERKRRQLEAAASSE</sequence>
<dbReference type="Proteomes" id="UP000193411">
    <property type="component" value="Unassembled WGS sequence"/>
</dbReference>
<dbReference type="PANTHER" id="PTHR39218">
    <property type="entry name" value="OXIDOREDUCTASE 14 KDA SUBUNIT, PUTATIVE (AFU_ORTHOLOGUE AFUA_1G12110)-RELATED"/>
    <property type="match status" value="1"/>
</dbReference>
<accession>A0A1Y2I3C7</accession>
<gene>
    <name evidence="1" type="ORF">BCR44DRAFT_55825</name>
</gene>
<dbReference type="EMBL" id="MCFL01000001">
    <property type="protein sequence ID" value="ORZ41366.1"/>
    <property type="molecule type" value="Genomic_DNA"/>
</dbReference>
<evidence type="ECO:0000313" key="1">
    <source>
        <dbReference type="EMBL" id="ORZ41366.1"/>
    </source>
</evidence>
<dbReference type="OrthoDB" id="2141050at2759"/>
<dbReference type="AlphaFoldDB" id="A0A1Y2I3C7"/>